<name>A0ABS5YS44_9ACTN</name>
<dbReference type="InterPro" id="IPR006311">
    <property type="entry name" value="TAT_signal"/>
</dbReference>
<organism evidence="1 2">
    <name type="scientific">Paractinoplanes bogorensis</name>
    <dbReference type="NCBI Taxonomy" id="1610840"/>
    <lineage>
        <taxon>Bacteria</taxon>
        <taxon>Bacillati</taxon>
        <taxon>Actinomycetota</taxon>
        <taxon>Actinomycetes</taxon>
        <taxon>Micromonosporales</taxon>
        <taxon>Micromonosporaceae</taxon>
        <taxon>Paractinoplanes</taxon>
    </lineage>
</organism>
<gene>
    <name evidence="1" type="ORF">KOI35_22445</name>
</gene>
<accession>A0ABS5YS44</accession>
<dbReference type="Proteomes" id="UP001519654">
    <property type="component" value="Unassembled WGS sequence"/>
</dbReference>
<dbReference type="PROSITE" id="PS51318">
    <property type="entry name" value="TAT"/>
    <property type="match status" value="1"/>
</dbReference>
<reference evidence="1 2" key="1">
    <citation type="submission" date="2021-06" db="EMBL/GenBank/DDBJ databases">
        <title>Actinoplanes lichenicola sp. nov., and Actinoplanes ovalisporus sp. nov., isolated from lichen in Thailand.</title>
        <authorList>
            <person name="Saeng-In P."/>
            <person name="Kanchanasin P."/>
            <person name="Yuki M."/>
            <person name="Kudo T."/>
            <person name="Ohkuma M."/>
            <person name="Phongsopitanun W."/>
            <person name="Tanasupawat S."/>
        </authorList>
    </citation>
    <scope>NUCLEOTIDE SEQUENCE [LARGE SCALE GENOMIC DNA]</scope>
    <source>
        <strain evidence="1 2">NBRC 110975</strain>
    </source>
</reference>
<evidence type="ECO:0000313" key="2">
    <source>
        <dbReference type="Proteomes" id="UP001519654"/>
    </source>
</evidence>
<dbReference type="EMBL" id="JAHKKG010000006">
    <property type="protein sequence ID" value="MBU2666266.1"/>
    <property type="molecule type" value="Genomic_DNA"/>
</dbReference>
<comment type="caution">
    <text evidence="1">The sequence shown here is derived from an EMBL/GenBank/DDBJ whole genome shotgun (WGS) entry which is preliminary data.</text>
</comment>
<sequence>MTIDLSADPPPPRRAGPPGIRRRQFLLAGACGLIGGAGGAWAIGSLVRPGHAGPVAHSVAAMEPAAVPGRFVDLATVGPFVTVEVGRSGRCSVTVTATVAFGSSDNGTLSQGGAMAYEATGANERPPRLEGAGRSFWSLSGLEVPFSVTQTLAATTLVEGLRPGRTTFTAKYRAEGGSPVPVMFSQRTITVTAIA</sequence>
<dbReference type="RefSeq" id="WP_215789450.1">
    <property type="nucleotide sequence ID" value="NZ_JAHKKG010000006.1"/>
</dbReference>
<evidence type="ECO:0000313" key="1">
    <source>
        <dbReference type="EMBL" id="MBU2666266.1"/>
    </source>
</evidence>
<protein>
    <submittedName>
        <fullName evidence="1">Uncharacterized protein</fullName>
    </submittedName>
</protein>
<keyword evidence="2" id="KW-1185">Reference proteome</keyword>
<proteinExistence type="predicted"/>